<dbReference type="InterPro" id="IPR007197">
    <property type="entry name" value="rSAM"/>
</dbReference>
<evidence type="ECO:0000256" key="9">
    <source>
        <dbReference type="ARBA" id="ARBA00023004"/>
    </source>
</evidence>
<dbReference type="GO" id="GO:0002926">
    <property type="term" value="P:tRNA wobble base 5-methoxycarbonylmethyl-2-thiouridinylation"/>
    <property type="evidence" value="ECO:0007669"/>
    <property type="project" value="TreeGrafter"/>
</dbReference>
<evidence type="ECO:0000256" key="1">
    <source>
        <dbReference type="ARBA" id="ARBA00001966"/>
    </source>
</evidence>
<evidence type="ECO:0000256" key="5">
    <source>
        <dbReference type="ARBA" id="ARBA00022555"/>
    </source>
</evidence>
<evidence type="ECO:0000256" key="7">
    <source>
        <dbReference type="ARBA" id="ARBA00022723"/>
    </source>
</evidence>
<feature type="domain" description="Elp3/MiaA/NifB-like radical SAM core" evidence="14">
    <location>
        <begin position="189"/>
        <end position="495"/>
    </location>
</feature>
<dbReference type="PANTHER" id="PTHR11135:SF2">
    <property type="entry name" value="ELONGATOR COMPLEX PROTEIN 3"/>
    <property type="match status" value="1"/>
</dbReference>
<feature type="transmembrane region" description="Helical" evidence="13">
    <location>
        <begin position="416"/>
        <end position="448"/>
    </location>
</feature>
<dbReference type="SUPFAM" id="SSF55729">
    <property type="entry name" value="Acyl-CoA N-acyltransferases (Nat)"/>
    <property type="match status" value="1"/>
</dbReference>
<keyword evidence="8" id="KW-0694">RNA-binding</keyword>
<dbReference type="EC" id="2.3.1.311" evidence="11"/>
<evidence type="ECO:0000256" key="12">
    <source>
        <dbReference type="ARBA" id="ARBA00047372"/>
    </source>
</evidence>
<protein>
    <recommendedName>
        <fullName evidence="11">tRNA carboxymethyluridine synthase</fullName>
        <ecNumber evidence="11">2.3.1.311</ecNumber>
    </recommendedName>
</protein>
<dbReference type="Pfam" id="PF16199">
    <property type="entry name" value="Radical_SAM_C"/>
    <property type="match status" value="1"/>
</dbReference>
<dbReference type="SMART" id="SM00729">
    <property type="entry name" value="Elp3"/>
    <property type="match status" value="1"/>
</dbReference>
<evidence type="ECO:0000256" key="3">
    <source>
        <dbReference type="ARBA" id="ARBA00005494"/>
    </source>
</evidence>
<dbReference type="InterPro" id="IPR006638">
    <property type="entry name" value="Elp3/MiaA/NifB-like_rSAM"/>
</dbReference>
<comment type="cofactor">
    <cofactor evidence="1">
        <name>[4Fe-4S] cluster</name>
        <dbReference type="ChEBI" id="CHEBI:49883"/>
    </cofactor>
</comment>
<keyword evidence="5" id="KW-0820">tRNA-binding</keyword>
<keyword evidence="13" id="KW-1133">Transmembrane helix</keyword>
<evidence type="ECO:0000313" key="15">
    <source>
        <dbReference type="EMBL" id="QFG74021.1"/>
    </source>
</evidence>
<dbReference type="GO" id="GO:0000049">
    <property type="term" value="F:tRNA binding"/>
    <property type="evidence" value="ECO:0007669"/>
    <property type="project" value="UniProtKB-KW"/>
</dbReference>
<dbReference type="GO" id="GO:0051539">
    <property type="term" value="F:4 iron, 4 sulfur cluster binding"/>
    <property type="evidence" value="ECO:0007669"/>
    <property type="project" value="UniProtKB-KW"/>
</dbReference>
<dbReference type="GO" id="GO:0033588">
    <property type="term" value="C:elongator holoenzyme complex"/>
    <property type="evidence" value="ECO:0007669"/>
    <property type="project" value="TreeGrafter"/>
</dbReference>
<keyword evidence="6" id="KW-0949">S-adenosyl-L-methionine</keyword>
<evidence type="ECO:0000256" key="13">
    <source>
        <dbReference type="SAM" id="Phobius"/>
    </source>
</evidence>
<keyword evidence="13" id="KW-0812">Transmembrane</keyword>
<dbReference type="InterPro" id="IPR016181">
    <property type="entry name" value="Acyl_CoA_acyltransferase"/>
</dbReference>
<name>A0A5J6VKQ8_9VIRU</name>
<organism evidence="15">
    <name type="scientific">Megaviridae environmental sample</name>
    <dbReference type="NCBI Taxonomy" id="1737588"/>
    <lineage>
        <taxon>Viruses</taxon>
        <taxon>Varidnaviria</taxon>
        <taxon>Bamfordvirae</taxon>
        <taxon>Nucleocytoviricota</taxon>
        <taxon>Megaviricetes</taxon>
        <taxon>Imitervirales</taxon>
        <taxon>Mimiviridae</taxon>
        <taxon>environmental samples</taxon>
    </lineage>
</organism>
<reference evidence="15" key="1">
    <citation type="journal article" date="2019" name="Philos. Trans. R. Soc. Lond., B, Biol. Sci.">
        <title>Targeted metagenomic recovery of four divergent viruses reveals shared and distinctive characteristics of giant viruses of marine eukaryotes.</title>
        <authorList>
            <person name="Needham D.M."/>
            <person name="Poirier C."/>
            <person name="Hehenberger E."/>
            <person name="Jimenez V."/>
            <person name="Swalwell J.E."/>
            <person name="Santoro A.E."/>
            <person name="Worden A.Z."/>
        </authorList>
    </citation>
    <scope>NUCLEOTIDE SEQUENCE</scope>
    <source>
        <strain evidence="15">OPacV-662</strain>
    </source>
</reference>
<sequence>MNCNPNKYRDIEELFRLRSRKPLTNIPQYIEAMKTLHMLYLEGTSYIDAMAVIRKKHRIHEDKIRMNLAYQLLLADNVIKYDANFQKLFRKKLNKSSSGVVNVTIASRPGAVPHWEIITCTHNNDSIHVYVAKTSQSITSYINQTDPMVPMIIKDNQTYVITHHTSDTLTATLIESKNDIKPILELDDMLRGCTTTKSCVFKCVFCPTEKDDKGDEINPKSYLSGEPAVARAIESNYDVVEQMRSRLHQLLMMGHDISKVMARHIGGTWGVLSSAYQKEFCRDIFYASNTILDMNLREPLSLEEEQKINEGAFSRIVELSIEDHPKMLTVDRLKFFRELGITAIEFGMQTTNDKILSIIKRDCTRDIMIKKMRLLKFFGFKTLAHIMPDLPGSTYEGDLDMIKDVMRGHTIEENYYFVWIALGYLVLLCKGNPIVACLCIMLGVYMWFNPIRMMLFDPDRLKLYPCMVLDHSELKEWWQDNRYQSYFDKNKELLYDVMEKFMCMAEEHQRIERVVRDVPASKDPNKMNYVNAGIDETNGQQITLQRMAQKNLKCKCMRCREIKDNPSDISKARLKIKKYRACGGTEYFISMCTHDNEYIYGFLKLRINDYDSEITPKLPKELEGASLIRWLQVFGGVVSFNGGASSCNQVQHVGFGRRMMMEAERITKSHGLKRIADISGVGVRDYYRKLGYKLKHTYMCKELNL</sequence>
<dbReference type="SFLD" id="SFLDS00029">
    <property type="entry name" value="Radical_SAM"/>
    <property type="match status" value="1"/>
</dbReference>
<dbReference type="Pfam" id="PF04055">
    <property type="entry name" value="Radical_SAM"/>
    <property type="match status" value="1"/>
</dbReference>
<evidence type="ECO:0000256" key="8">
    <source>
        <dbReference type="ARBA" id="ARBA00022884"/>
    </source>
</evidence>
<keyword evidence="7" id="KW-0479">Metal-binding</keyword>
<evidence type="ECO:0000256" key="2">
    <source>
        <dbReference type="ARBA" id="ARBA00005217"/>
    </source>
</evidence>
<evidence type="ECO:0000256" key="4">
    <source>
        <dbReference type="ARBA" id="ARBA00022485"/>
    </source>
</evidence>
<dbReference type="PANTHER" id="PTHR11135">
    <property type="entry name" value="HISTONE ACETYLTRANSFERASE-RELATED"/>
    <property type="match status" value="1"/>
</dbReference>
<accession>A0A5J6VKQ8</accession>
<comment type="pathway">
    <text evidence="2">tRNA modification.</text>
</comment>
<comment type="similarity">
    <text evidence="3">Belongs to the ELP3 family.</text>
</comment>
<proteinExistence type="inferred from homology"/>
<keyword evidence="4" id="KW-0004">4Fe-4S</keyword>
<evidence type="ECO:0000256" key="11">
    <source>
        <dbReference type="ARBA" id="ARBA00044771"/>
    </source>
</evidence>
<evidence type="ECO:0000256" key="6">
    <source>
        <dbReference type="ARBA" id="ARBA00022691"/>
    </source>
</evidence>
<keyword evidence="13" id="KW-0472">Membrane</keyword>
<dbReference type="GO" id="GO:0106261">
    <property type="term" value="F:tRNA uridine(34) acetyltransferase activity"/>
    <property type="evidence" value="ECO:0007669"/>
    <property type="project" value="UniProtKB-EC"/>
</dbReference>
<keyword evidence="9" id="KW-0408">Iron</keyword>
<dbReference type="SUPFAM" id="SSF102114">
    <property type="entry name" value="Radical SAM enzymes"/>
    <property type="match status" value="1"/>
</dbReference>
<keyword evidence="10" id="KW-0411">Iron-sulfur</keyword>
<dbReference type="EMBL" id="MN448275">
    <property type="protein sequence ID" value="QFG74021.1"/>
    <property type="molecule type" value="Genomic_DNA"/>
</dbReference>
<dbReference type="InterPro" id="IPR039661">
    <property type="entry name" value="ELP3"/>
</dbReference>
<comment type="catalytic activity">
    <reaction evidence="12">
        <text>uridine(34) in tRNA + acetyl-CoA + S-adenosyl-L-methionine + H2O = 5-(carboxymethyl)uridine(34) in tRNA + 5'-deoxyadenosine + L-methionine + CoA + 2 H(+)</text>
        <dbReference type="Rhea" id="RHEA:61020"/>
        <dbReference type="Rhea" id="RHEA-COMP:10407"/>
        <dbReference type="Rhea" id="RHEA-COMP:11727"/>
        <dbReference type="ChEBI" id="CHEBI:15377"/>
        <dbReference type="ChEBI" id="CHEBI:15378"/>
        <dbReference type="ChEBI" id="CHEBI:17319"/>
        <dbReference type="ChEBI" id="CHEBI:57287"/>
        <dbReference type="ChEBI" id="CHEBI:57288"/>
        <dbReference type="ChEBI" id="CHEBI:57844"/>
        <dbReference type="ChEBI" id="CHEBI:59789"/>
        <dbReference type="ChEBI" id="CHEBI:65315"/>
        <dbReference type="ChEBI" id="CHEBI:74882"/>
        <dbReference type="EC" id="2.3.1.311"/>
    </reaction>
    <physiologicalReaction direction="left-to-right" evidence="12">
        <dbReference type="Rhea" id="RHEA:61021"/>
    </physiologicalReaction>
</comment>
<dbReference type="GO" id="GO:0046872">
    <property type="term" value="F:metal ion binding"/>
    <property type="evidence" value="ECO:0007669"/>
    <property type="project" value="UniProtKB-KW"/>
</dbReference>
<evidence type="ECO:0000259" key="14">
    <source>
        <dbReference type="SMART" id="SM00729"/>
    </source>
</evidence>
<dbReference type="Gene3D" id="3.40.630.30">
    <property type="match status" value="1"/>
</dbReference>
<evidence type="ECO:0000256" key="10">
    <source>
        <dbReference type="ARBA" id="ARBA00023014"/>
    </source>
</evidence>
<dbReference type="InterPro" id="IPR032432">
    <property type="entry name" value="Radical_SAM_C"/>
</dbReference>
<dbReference type="InterPro" id="IPR058240">
    <property type="entry name" value="rSAM_sf"/>
</dbReference>